<dbReference type="EMBL" id="CP144373">
    <property type="protein sequence ID" value="XCH46843.1"/>
    <property type="molecule type" value="Genomic_DNA"/>
</dbReference>
<dbReference type="RefSeq" id="WP_353684366.1">
    <property type="nucleotide sequence ID" value="NZ_CP144373.1"/>
</dbReference>
<sequence length="199" mass="24108">MDQMIIEINKSDGRIEELLEEAGEIALKYFKEMKFIINKIINQIKRYNRVCEEEDYWEEAYIAIHTGVIKYNKFRKFSVEFDEQEDFEIFQLLQNNPTMKFETFAYWYLQKRLYRLADMGDVEFVVENENGEKTMITAEEYHKNRKKYNGNARSVQKVYSFSELSCLNGGEEERKYEPINYDDFINIKNNRKEEFDANY</sequence>
<accession>A0AAU8GWD5</accession>
<dbReference type="AlphaFoldDB" id="A0AAU8GWD5"/>
<dbReference type="KEGG" id="taut:V4D30_00860"/>
<proteinExistence type="predicted"/>
<protein>
    <submittedName>
        <fullName evidence="1">Uncharacterized protein</fullName>
    </submittedName>
</protein>
<reference evidence="1" key="1">
    <citation type="submission" date="2024-01" db="EMBL/GenBank/DDBJ databases">
        <title>The first autotrophic representatives of the genus Thermodesulfovibrio.</title>
        <authorList>
            <person name="Maltseva A.I."/>
            <person name="Elcheninov A.G."/>
            <person name="Kublanov I.V."/>
            <person name="Lebedinsky A.V."/>
            <person name="Frolov E.N."/>
        </authorList>
    </citation>
    <scope>NUCLEOTIDE SEQUENCE</scope>
    <source>
        <strain evidence="1">3907-1M</strain>
    </source>
</reference>
<name>A0AAU8GWD5_9BACT</name>
<organism evidence="1">
    <name type="scientific">Thermodesulfovibrio autotrophicus</name>
    <dbReference type="NCBI Taxonomy" id="3118333"/>
    <lineage>
        <taxon>Bacteria</taxon>
        <taxon>Pseudomonadati</taxon>
        <taxon>Nitrospirota</taxon>
        <taxon>Thermodesulfovibrionia</taxon>
        <taxon>Thermodesulfovibrionales</taxon>
        <taxon>Thermodesulfovibrionaceae</taxon>
        <taxon>Thermodesulfovibrio</taxon>
    </lineage>
</organism>
<evidence type="ECO:0000313" key="1">
    <source>
        <dbReference type="EMBL" id="XCH46843.1"/>
    </source>
</evidence>
<gene>
    <name evidence="1" type="ORF">V4D30_00860</name>
</gene>